<dbReference type="Pfam" id="PF00015">
    <property type="entry name" value="MCPsignal"/>
    <property type="match status" value="1"/>
</dbReference>
<comment type="caution">
    <text evidence="14">The sequence shown here is derived from an EMBL/GenBank/DDBJ whole genome shotgun (WGS) entry which is preliminary data.</text>
</comment>
<evidence type="ECO:0000256" key="1">
    <source>
        <dbReference type="ARBA" id="ARBA00004141"/>
    </source>
</evidence>
<feature type="transmembrane region" description="Helical" evidence="11">
    <location>
        <begin position="162"/>
        <end position="183"/>
    </location>
</feature>
<comment type="similarity">
    <text evidence="2 11">Belongs to the ammonia transporter channel (TC 1.A.11.2) family.</text>
</comment>
<dbReference type="Gene3D" id="1.10.287.950">
    <property type="entry name" value="Methyl-accepting chemotaxis protein"/>
    <property type="match status" value="1"/>
</dbReference>
<dbReference type="SMART" id="SM00283">
    <property type="entry name" value="MA"/>
    <property type="match status" value="1"/>
</dbReference>
<feature type="domain" description="HAMP" evidence="13">
    <location>
        <begin position="412"/>
        <end position="454"/>
    </location>
</feature>
<proteinExistence type="inferred from homology"/>
<keyword evidence="3 11" id="KW-0813">Transport</keyword>
<dbReference type="PRINTS" id="PR00260">
    <property type="entry name" value="CHEMTRNSDUCR"/>
</dbReference>
<organism evidence="14 15">
    <name type="scientific">Halalkalibacter nanhaiisediminis</name>
    <dbReference type="NCBI Taxonomy" id="688079"/>
    <lineage>
        <taxon>Bacteria</taxon>
        <taxon>Bacillati</taxon>
        <taxon>Bacillota</taxon>
        <taxon>Bacilli</taxon>
        <taxon>Bacillales</taxon>
        <taxon>Bacillaceae</taxon>
        <taxon>Halalkalibacter</taxon>
    </lineage>
</organism>
<keyword evidence="4" id="KW-1003">Cell membrane</keyword>
<accession>A0A562QB85</accession>
<dbReference type="SUPFAM" id="SSF58104">
    <property type="entry name" value="Methyl-accepting chemotaxis protein (MCP) signaling domain"/>
    <property type="match status" value="1"/>
</dbReference>
<dbReference type="GO" id="GO:0005886">
    <property type="term" value="C:plasma membrane"/>
    <property type="evidence" value="ECO:0007669"/>
    <property type="project" value="UniProtKB-SubCell"/>
</dbReference>
<feature type="transmembrane region" description="Helical" evidence="11">
    <location>
        <begin position="51"/>
        <end position="77"/>
    </location>
</feature>
<evidence type="ECO:0000256" key="10">
    <source>
        <dbReference type="PROSITE-ProRule" id="PRU00284"/>
    </source>
</evidence>
<evidence type="ECO:0000259" key="13">
    <source>
        <dbReference type="PROSITE" id="PS50885"/>
    </source>
</evidence>
<feature type="transmembrane region" description="Helical" evidence="11">
    <location>
        <begin position="320"/>
        <end position="341"/>
    </location>
</feature>
<protein>
    <recommendedName>
        <fullName evidence="11">Ammonium transporter</fullName>
    </recommendedName>
</protein>
<feature type="transmembrane region" description="Helical" evidence="11">
    <location>
        <begin position="266"/>
        <end position="285"/>
    </location>
</feature>
<keyword evidence="15" id="KW-1185">Reference proteome</keyword>
<feature type="transmembrane region" description="Helical" evidence="11">
    <location>
        <begin position="121"/>
        <end position="142"/>
    </location>
</feature>
<feature type="transmembrane region" description="Helical" evidence="11">
    <location>
        <begin position="353"/>
        <end position="378"/>
    </location>
</feature>
<dbReference type="Proteomes" id="UP000315711">
    <property type="component" value="Unassembled WGS sequence"/>
</dbReference>
<feature type="transmembrane region" description="Helical" evidence="11">
    <location>
        <begin position="233"/>
        <end position="259"/>
    </location>
</feature>
<evidence type="ECO:0000259" key="12">
    <source>
        <dbReference type="PROSITE" id="PS50111"/>
    </source>
</evidence>
<dbReference type="InterPro" id="IPR024041">
    <property type="entry name" value="NH4_transpt_AmtB-like_dom"/>
</dbReference>
<dbReference type="Gene3D" id="1.10.3430.10">
    <property type="entry name" value="Ammonium transporter AmtB like domains"/>
    <property type="match status" value="1"/>
</dbReference>
<gene>
    <name evidence="14" type="ORF">IQ10_03314</name>
</gene>
<keyword evidence="7 11" id="KW-0472">Membrane</keyword>
<evidence type="ECO:0000313" key="14">
    <source>
        <dbReference type="EMBL" id="TWI54002.1"/>
    </source>
</evidence>
<evidence type="ECO:0000313" key="15">
    <source>
        <dbReference type="Proteomes" id="UP000315711"/>
    </source>
</evidence>
<dbReference type="InterPro" id="IPR029020">
    <property type="entry name" value="Ammonium/urea_transptr"/>
</dbReference>
<dbReference type="GO" id="GO:0097272">
    <property type="term" value="P:ammonium homeostasis"/>
    <property type="evidence" value="ECO:0007669"/>
    <property type="project" value="TreeGrafter"/>
</dbReference>
<dbReference type="GO" id="GO:0007165">
    <property type="term" value="P:signal transduction"/>
    <property type="evidence" value="ECO:0007669"/>
    <property type="project" value="UniProtKB-KW"/>
</dbReference>
<feature type="transmembrane region" description="Helical" evidence="11">
    <location>
        <begin position="204"/>
        <end position="221"/>
    </location>
</feature>
<evidence type="ECO:0000256" key="11">
    <source>
        <dbReference type="RuleBase" id="RU362002"/>
    </source>
</evidence>
<feature type="transmembrane region" description="Helical" evidence="11">
    <location>
        <begin position="291"/>
        <end position="308"/>
    </location>
</feature>
<dbReference type="GO" id="GO:0008519">
    <property type="term" value="F:ammonium channel activity"/>
    <property type="evidence" value="ECO:0007669"/>
    <property type="project" value="InterPro"/>
</dbReference>
<keyword evidence="10" id="KW-0807">Transducer</keyword>
<dbReference type="PANTHER" id="PTHR11730:SF6">
    <property type="entry name" value="AMMONIUM TRANSPORTER"/>
    <property type="match status" value="1"/>
</dbReference>
<evidence type="ECO:0000256" key="8">
    <source>
        <dbReference type="ARBA" id="ARBA00023177"/>
    </source>
</evidence>
<dbReference type="EMBL" id="VLKZ01000011">
    <property type="protein sequence ID" value="TWI54002.1"/>
    <property type="molecule type" value="Genomic_DNA"/>
</dbReference>
<dbReference type="PROSITE" id="PS01219">
    <property type="entry name" value="AMMONIUM_TRANSP"/>
    <property type="match status" value="1"/>
</dbReference>
<comment type="similarity">
    <text evidence="9">Belongs to the methyl-accepting chemotaxis (MCP) protein family.</text>
</comment>
<evidence type="ECO:0000256" key="4">
    <source>
        <dbReference type="ARBA" id="ARBA00022475"/>
    </source>
</evidence>
<dbReference type="InterPro" id="IPR018047">
    <property type="entry name" value="Ammonium_transpt_CS"/>
</dbReference>
<dbReference type="PROSITE" id="PS50885">
    <property type="entry name" value="HAMP"/>
    <property type="match status" value="1"/>
</dbReference>
<comment type="subcellular location">
    <subcellularLocation>
        <location evidence="11">Cell membrane</location>
        <topology evidence="11">Multi-pass membrane protein</topology>
    </subcellularLocation>
    <subcellularLocation>
        <location evidence="1">Membrane</location>
        <topology evidence="1">Multi-pass membrane protein</topology>
    </subcellularLocation>
</comment>
<dbReference type="RefSeq" id="WP_144451505.1">
    <property type="nucleotide sequence ID" value="NZ_VLKZ01000011.1"/>
</dbReference>
<dbReference type="InterPro" id="IPR004090">
    <property type="entry name" value="Chemotax_Me-accpt_rcpt"/>
</dbReference>
<keyword evidence="8 11" id="KW-0924">Ammonia transport</keyword>
<dbReference type="InterPro" id="IPR004089">
    <property type="entry name" value="MCPsignal_dom"/>
</dbReference>
<dbReference type="SUPFAM" id="SSF111352">
    <property type="entry name" value="Ammonium transporter"/>
    <property type="match status" value="1"/>
</dbReference>
<evidence type="ECO:0000256" key="7">
    <source>
        <dbReference type="ARBA" id="ARBA00023136"/>
    </source>
</evidence>
<dbReference type="AlphaFoldDB" id="A0A562QB85"/>
<keyword evidence="5 11" id="KW-0812">Transmembrane</keyword>
<evidence type="ECO:0000256" key="5">
    <source>
        <dbReference type="ARBA" id="ARBA00022692"/>
    </source>
</evidence>
<reference evidence="14 15" key="1">
    <citation type="journal article" date="2015" name="Stand. Genomic Sci.">
        <title>Genomic Encyclopedia of Bacterial and Archaeal Type Strains, Phase III: the genomes of soil and plant-associated and newly described type strains.</title>
        <authorList>
            <person name="Whitman W.B."/>
            <person name="Woyke T."/>
            <person name="Klenk H.P."/>
            <person name="Zhou Y."/>
            <person name="Lilburn T.G."/>
            <person name="Beck B.J."/>
            <person name="De Vos P."/>
            <person name="Vandamme P."/>
            <person name="Eisen J.A."/>
            <person name="Garrity G."/>
            <person name="Hugenholtz P."/>
            <person name="Kyrpides N.C."/>
        </authorList>
    </citation>
    <scope>NUCLEOTIDE SEQUENCE [LARGE SCALE GENOMIC DNA]</scope>
    <source>
        <strain evidence="14 15">CGMCC 1.10116</strain>
    </source>
</reference>
<sequence>MEDLQLHLNFVWVILASILVLIMQAGFTALEAGMTRSKNSINVAMKNIVDILIATILFSLIGFPLMFGESISGLIGFSSFFFKGMEDDPWIWALLLFQIVFAGTAATIVSGTIAERVKFSGYIIGTILIVLIIYPLFGHWAWGSLWIEGQEGWLEALGFMDFAGSTVVHSVGAWVALAAAIVIGPRIGKYTDDGNVHSFTGSNAVLATLGVFLLWFGWFGFNAGSTTFADTNIALIALNTQLSAVAGGFLALIVSWFLYKRPHVESILNGVLGGLVAITAGANVMSPTNSLIIGALGGAIVVLSHYFIDRKLRIDDAIGAIAVHGVAGAWGTIAVGLFGNAELLAADSRLLQIGIQSLGVIVAFIWAFGLGFILYWAVNKIHPLRVSPEDETAGLNVSEHGERIAMVDSIVAMQEIATAKGDLTKTLPVEPGEDTAELHHAFNTLLHRLNGLIEQVKTESTFVFRTSNQLIDLTEKLENSSEKQKDYLDKSQDYFQATKNQLADELVTDEQVLATIRESFSTMEQLGSKFDWIQREIKEMSSSMKDVTMSTAETSESVNEMSNHMVQISQFSSKIKDIITSITSITGKINLLSLNARIEAARAGEHGKGFSVVADQIRKLADQSQEATQQISTILKDNATIIDSGQTQLKSFMEKFSLLHQQLETLPNRFTTIDDSILAVNKETNSFINKLNKISKETSQMGENRIRQQEDMEELVNMIDKMHFITEETNSLSGSIRENSIEMKKQSKGLRKSVEQFTTKPTITLTNG</sequence>
<name>A0A562QB85_9BACI</name>
<feature type="transmembrane region" description="Helical" evidence="11">
    <location>
        <begin position="89"/>
        <end position="109"/>
    </location>
</feature>
<dbReference type="GO" id="GO:0004888">
    <property type="term" value="F:transmembrane signaling receptor activity"/>
    <property type="evidence" value="ECO:0007669"/>
    <property type="project" value="InterPro"/>
</dbReference>
<dbReference type="Pfam" id="PF00909">
    <property type="entry name" value="Ammonium_transp"/>
    <property type="match status" value="1"/>
</dbReference>
<evidence type="ECO:0000256" key="3">
    <source>
        <dbReference type="ARBA" id="ARBA00022448"/>
    </source>
</evidence>
<evidence type="ECO:0000256" key="2">
    <source>
        <dbReference type="ARBA" id="ARBA00005887"/>
    </source>
</evidence>
<dbReference type="InterPro" id="IPR001905">
    <property type="entry name" value="Ammonium_transpt"/>
</dbReference>
<dbReference type="PROSITE" id="PS50111">
    <property type="entry name" value="CHEMOTAXIS_TRANSDUC_2"/>
    <property type="match status" value="1"/>
</dbReference>
<feature type="domain" description="Methyl-accepting transducer" evidence="12">
    <location>
        <begin position="514"/>
        <end position="713"/>
    </location>
</feature>
<dbReference type="PANTHER" id="PTHR11730">
    <property type="entry name" value="AMMONIUM TRANSPORTER"/>
    <property type="match status" value="1"/>
</dbReference>
<evidence type="ECO:0000256" key="9">
    <source>
        <dbReference type="ARBA" id="ARBA00029447"/>
    </source>
</evidence>
<dbReference type="OrthoDB" id="9814202at2"/>
<dbReference type="NCBIfam" id="TIGR00836">
    <property type="entry name" value="amt"/>
    <property type="match status" value="1"/>
</dbReference>
<evidence type="ECO:0000256" key="6">
    <source>
        <dbReference type="ARBA" id="ARBA00022989"/>
    </source>
</evidence>
<dbReference type="InterPro" id="IPR003660">
    <property type="entry name" value="HAMP_dom"/>
</dbReference>
<keyword evidence="6 11" id="KW-1133">Transmembrane helix</keyword>
<feature type="transmembrane region" description="Helical" evidence="11">
    <location>
        <begin position="6"/>
        <end position="30"/>
    </location>
</feature>
<dbReference type="GO" id="GO:0006935">
    <property type="term" value="P:chemotaxis"/>
    <property type="evidence" value="ECO:0007669"/>
    <property type="project" value="InterPro"/>
</dbReference>